<dbReference type="SUPFAM" id="SSF47336">
    <property type="entry name" value="ACP-like"/>
    <property type="match status" value="1"/>
</dbReference>
<evidence type="ECO:0000259" key="1">
    <source>
        <dbReference type="PROSITE" id="PS50075"/>
    </source>
</evidence>
<dbReference type="Proteomes" id="UP000178774">
    <property type="component" value="Unassembled WGS sequence"/>
</dbReference>
<gene>
    <name evidence="2" type="ORF">A2822_04535</name>
</gene>
<sequence>MEQLKKIISEVMEISVDQIDDNFSRKNNSEWDSFNHLALIAEIERKVNLEFTLEEIDQIITFKDLCEIVSRK</sequence>
<dbReference type="Pfam" id="PF00550">
    <property type="entry name" value="PP-binding"/>
    <property type="match status" value="1"/>
</dbReference>
<protein>
    <submittedName>
        <fullName evidence="2">Acyl carrier protein</fullName>
    </submittedName>
</protein>
<accession>A0A1G2HSD2</accession>
<dbReference type="AlphaFoldDB" id="A0A1G2HSD2"/>
<reference evidence="2 3" key="1">
    <citation type="journal article" date="2016" name="Nat. Commun.">
        <title>Thousands of microbial genomes shed light on interconnected biogeochemical processes in an aquifer system.</title>
        <authorList>
            <person name="Anantharaman K."/>
            <person name="Brown C.T."/>
            <person name="Hug L.A."/>
            <person name="Sharon I."/>
            <person name="Castelle C.J."/>
            <person name="Probst A.J."/>
            <person name="Thomas B.C."/>
            <person name="Singh A."/>
            <person name="Wilkins M.J."/>
            <person name="Karaoz U."/>
            <person name="Brodie E.L."/>
            <person name="Williams K.H."/>
            <person name="Hubbard S.S."/>
            <person name="Banfield J.F."/>
        </authorList>
    </citation>
    <scope>NUCLEOTIDE SEQUENCE [LARGE SCALE GENOMIC DNA]</scope>
</reference>
<dbReference type="InterPro" id="IPR036736">
    <property type="entry name" value="ACP-like_sf"/>
</dbReference>
<dbReference type="PROSITE" id="PS50075">
    <property type="entry name" value="CARRIER"/>
    <property type="match status" value="1"/>
</dbReference>
<comment type="caution">
    <text evidence="2">The sequence shown here is derived from an EMBL/GenBank/DDBJ whole genome shotgun (WGS) entry which is preliminary data.</text>
</comment>
<dbReference type="EMBL" id="MHOP01000024">
    <property type="protein sequence ID" value="OGZ65299.1"/>
    <property type="molecule type" value="Genomic_DNA"/>
</dbReference>
<evidence type="ECO:0000313" key="3">
    <source>
        <dbReference type="Proteomes" id="UP000178774"/>
    </source>
</evidence>
<name>A0A1G2HSD2_9BACT</name>
<feature type="domain" description="Carrier" evidence="1">
    <location>
        <begin position="1"/>
        <end position="72"/>
    </location>
</feature>
<dbReference type="InterPro" id="IPR009081">
    <property type="entry name" value="PP-bd_ACP"/>
</dbReference>
<organism evidence="2 3">
    <name type="scientific">Candidatus Staskawiczbacteria bacterium RIFCSPHIGHO2_01_FULL_41_41</name>
    <dbReference type="NCBI Taxonomy" id="1802203"/>
    <lineage>
        <taxon>Bacteria</taxon>
        <taxon>Candidatus Staskawicziibacteriota</taxon>
    </lineage>
</organism>
<proteinExistence type="predicted"/>
<evidence type="ECO:0000313" key="2">
    <source>
        <dbReference type="EMBL" id="OGZ65299.1"/>
    </source>
</evidence>
<dbReference type="Gene3D" id="1.10.1200.10">
    <property type="entry name" value="ACP-like"/>
    <property type="match status" value="1"/>
</dbReference>